<dbReference type="Proteomes" id="UP000680038">
    <property type="component" value="Unassembled WGS sequence"/>
</dbReference>
<feature type="domain" description="Glycosyl hydrolase family 32 N-terminal" evidence="4">
    <location>
        <begin position="118"/>
        <end position="411"/>
    </location>
</feature>
<evidence type="ECO:0000256" key="3">
    <source>
        <dbReference type="ARBA" id="ARBA00023295"/>
    </source>
</evidence>
<dbReference type="AlphaFoldDB" id="A0A916JHQ9"/>
<evidence type="ECO:0000256" key="1">
    <source>
        <dbReference type="ARBA" id="ARBA00009902"/>
    </source>
</evidence>
<accession>A0A916JHQ9</accession>
<dbReference type="InterPro" id="IPR023296">
    <property type="entry name" value="Glyco_hydro_beta-prop_sf"/>
</dbReference>
<dbReference type="GO" id="GO:0051669">
    <property type="term" value="F:fructan beta-fructosidase activity"/>
    <property type="evidence" value="ECO:0007669"/>
    <property type="project" value="UniProtKB-EC"/>
</dbReference>
<evidence type="ECO:0000313" key="6">
    <source>
        <dbReference type="Proteomes" id="UP000680038"/>
    </source>
</evidence>
<evidence type="ECO:0000313" key="5">
    <source>
        <dbReference type="EMBL" id="CAG5016270.1"/>
    </source>
</evidence>
<keyword evidence="3 5" id="KW-0326">Glycosidase</keyword>
<evidence type="ECO:0000259" key="4">
    <source>
        <dbReference type="Pfam" id="PF00251"/>
    </source>
</evidence>
<dbReference type="GO" id="GO:0005737">
    <property type="term" value="C:cytoplasm"/>
    <property type="evidence" value="ECO:0007669"/>
    <property type="project" value="TreeGrafter"/>
</dbReference>
<dbReference type="Gene3D" id="2.115.10.20">
    <property type="entry name" value="Glycosyl hydrolase domain, family 43"/>
    <property type="match status" value="1"/>
</dbReference>
<dbReference type="InterPro" id="IPR013148">
    <property type="entry name" value="Glyco_hydro_32_N"/>
</dbReference>
<dbReference type="CDD" id="cd18622">
    <property type="entry name" value="GH32_Inu-like"/>
    <property type="match status" value="1"/>
</dbReference>
<dbReference type="GO" id="GO:0005987">
    <property type="term" value="P:sucrose catabolic process"/>
    <property type="evidence" value="ECO:0007669"/>
    <property type="project" value="TreeGrafter"/>
</dbReference>
<evidence type="ECO:0000256" key="2">
    <source>
        <dbReference type="ARBA" id="ARBA00022801"/>
    </source>
</evidence>
<dbReference type="SUPFAM" id="SSF49899">
    <property type="entry name" value="Concanavalin A-like lectins/glucanases"/>
    <property type="match status" value="1"/>
</dbReference>
<keyword evidence="6" id="KW-1185">Reference proteome</keyword>
<dbReference type="RefSeq" id="WP_215241893.1">
    <property type="nucleotide sequence ID" value="NZ_CAJRAF010000004.1"/>
</dbReference>
<dbReference type="Pfam" id="PF00251">
    <property type="entry name" value="Glyco_hydro_32N"/>
    <property type="match status" value="1"/>
</dbReference>
<sequence>MKQLIFLFILWLSALLVKANKIEINITQTYLNFPIGKDASRKLMQISLPDGTISREFGIQLAEDKVEYWSYLDVSEYKGKRITLSCKGSDEQLARIYQSEKIRGADTLYKEKLRPLFHYTVKRGWLNDVNGPIFLNGTYHLFYQNYQYGTDWHTGFMYWGHAVSKDMLHWEEQPHALELDSLGSPWSGCTVIDKENTAGFGKGALLLFYTAYNYLASEQKQCLAYSTDGGKTFSRYSNNPIIDNRLELGTNDVRDPKVFWHEPTKKWVMALFENDGIGFYLSSNLLSWERVSKFKGLHECPDLFELPVQGHKDVKKWVLHGASADYFIGHFNGREFISETPKLRYAHGKTGSEDILYAGQTFANMPDRRTVQIAWGRGISHAGMPFSQAMLIPTEFTLKDTPDGIRLFAKPIREIADLHKETSSWANLPSEQINAELRKNKLTSLHLVIDFSLKKAGAFRIRYNGELLCELTNEQLSGKNNRLYVFVDKEIAEIFVNDGEQYLIRHLANPANDHGLEMDNYGAVLDKVTLHEMSTVWP</sequence>
<comment type="similarity">
    <text evidence="1">Belongs to the glycosyl hydrolase 32 family.</text>
</comment>
<dbReference type="GO" id="GO:0004575">
    <property type="term" value="F:sucrose alpha-glucosidase activity"/>
    <property type="evidence" value="ECO:0007669"/>
    <property type="project" value="TreeGrafter"/>
</dbReference>
<comment type="caution">
    <text evidence="5">The sequence shown here is derived from an EMBL/GenBank/DDBJ whole genome shotgun (WGS) entry which is preliminary data.</text>
</comment>
<dbReference type="SUPFAM" id="SSF75005">
    <property type="entry name" value="Arabinanase/levansucrase/invertase"/>
    <property type="match status" value="1"/>
</dbReference>
<dbReference type="EC" id="3.2.1.80" evidence="5"/>
<proteinExistence type="inferred from homology"/>
<dbReference type="EMBL" id="CAJRAF010000004">
    <property type="protein sequence ID" value="CAG5016270.1"/>
    <property type="molecule type" value="Genomic_DNA"/>
</dbReference>
<keyword evidence="2 5" id="KW-0378">Hydrolase</keyword>
<dbReference type="InterPro" id="IPR013320">
    <property type="entry name" value="ConA-like_dom_sf"/>
</dbReference>
<dbReference type="InterPro" id="IPR001362">
    <property type="entry name" value="Glyco_hydro_32"/>
</dbReference>
<dbReference type="SMART" id="SM00640">
    <property type="entry name" value="Glyco_32"/>
    <property type="match status" value="1"/>
</dbReference>
<organism evidence="5 6">
    <name type="scientific">Dyadobacter helix</name>
    <dbReference type="NCBI Taxonomy" id="2822344"/>
    <lineage>
        <taxon>Bacteria</taxon>
        <taxon>Pseudomonadati</taxon>
        <taxon>Bacteroidota</taxon>
        <taxon>Cytophagia</taxon>
        <taxon>Cytophagales</taxon>
        <taxon>Spirosomataceae</taxon>
        <taxon>Dyadobacter</taxon>
    </lineage>
</organism>
<name>A0A916JHQ9_9BACT</name>
<dbReference type="PANTHER" id="PTHR42800:SF1">
    <property type="entry name" value="EXOINULINASE INUD (AFU_ORTHOLOGUE AFUA_5G00480)"/>
    <property type="match status" value="1"/>
</dbReference>
<dbReference type="PANTHER" id="PTHR42800">
    <property type="entry name" value="EXOINULINASE INUD (AFU_ORTHOLOGUE AFUA_5G00480)"/>
    <property type="match status" value="1"/>
</dbReference>
<protein>
    <submittedName>
        <fullName evidence="5">Levanase</fullName>
        <ecNumber evidence="5">3.2.1.80</ecNumber>
    </submittedName>
</protein>
<reference evidence="5" key="1">
    <citation type="submission" date="2021-04" db="EMBL/GenBank/DDBJ databases">
        <authorList>
            <person name="Rodrigo-Torres L."/>
            <person name="Arahal R. D."/>
            <person name="Lucena T."/>
        </authorList>
    </citation>
    <scope>NUCLEOTIDE SEQUENCE</scope>
    <source>
        <strain evidence="5">CECT 9275</strain>
    </source>
</reference>
<gene>
    <name evidence="5" type="primary">sacC_3</name>
    <name evidence="5" type="ORF">DYBT9275_05516</name>
</gene>